<feature type="region of interest" description="Disordered" evidence="1">
    <location>
        <begin position="335"/>
        <end position="359"/>
    </location>
</feature>
<reference evidence="4 5" key="1">
    <citation type="submission" date="2018-08" db="EMBL/GenBank/DDBJ databases">
        <title>Henriciella mobilis sp. nov., isolated from seawater.</title>
        <authorList>
            <person name="Cheng H."/>
            <person name="Wu Y.-H."/>
            <person name="Xu X.-W."/>
            <person name="Guo L.-L."/>
        </authorList>
    </citation>
    <scope>NUCLEOTIDE SEQUENCE [LARGE SCALE GENOMIC DNA]</scope>
    <source>
        <strain evidence="4 5">CCUG66934</strain>
    </source>
</reference>
<accession>A0A399R2M2</accession>
<keyword evidence="2" id="KW-0812">Transmembrane</keyword>
<gene>
    <name evidence="4" type="ORF">D1224_05825</name>
</gene>
<evidence type="ECO:0000256" key="2">
    <source>
        <dbReference type="SAM" id="Phobius"/>
    </source>
</evidence>
<keyword evidence="5" id="KW-1185">Reference proteome</keyword>
<dbReference type="InterPro" id="IPR001173">
    <property type="entry name" value="Glyco_trans_2-like"/>
</dbReference>
<dbReference type="SUPFAM" id="SSF53448">
    <property type="entry name" value="Nucleotide-diphospho-sugar transferases"/>
    <property type="match status" value="1"/>
</dbReference>
<dbReference type="Proteomes" id="UP000265431">
    <property type="component" value="Unassembled WGS sequence"/>
</dbReference>
<sequence>MVAASPFRASVIIVNYNGGELIQSAIDHLKQQTLKPLEVLVVDNASSDGSADRLDLSGLDGARLMRMDDNLGFAGGNNVAAKEAAGDWLILLNPDTEPHADWIETLADATQRYPNVTQFASAQFDAEDPNRLDGTGDCYSVFGFPWRGGFGAKASDLPEEGECFSPCGATAMIRKDIFLGADGFDESFFCYCEDVDLGYRLRLAGERCIFVPRAIVRHHGSAITGLRSDFTVRQGTRNRLTTYLKNTPLLLLIASMPGHILLTLYLYVSALGKPRAKSIRRGLSEAFGRFGDTMKARRKVQREKKLSSWQISRAMHWSPITLSRRRPHVWRARRYPAPGTSLSGDARNPTDKPSAPSTH</sequence>
<dbReference type="EMBL" id="QWGB01000005">
    <property type="protein sequence ID" value="RIJ23779.1"/>
    <property type="molecule type" value="Genomic_DNA"/>
</dbReference>
<dbReference type="Gene3D" id="3.90.550.10">
    <property type="entry name" value="Spore Coat Polysaccharide Biosynthesis Protein SpsA, Chain A"/>
    <property type="match status" value="1"/>
</dbReference>
<dbReference type="InterPro" id="IPR029044">
    <property type="entry name" value="Nucleotide-diphossugar_trans"/>
</dbReference>
<evidence type="ECO:0000313" key="4">
    <source>
        <dbReference type="EMBL" id="RIJ23779.1"/>
    </source>
</evidence>
<dbReference type="AlphaFoldDB" id="A0A399R2M2"/>
<keyword evidence="2" id="KW-1133">Transmembrane helix</keyword>
<keyword evidence="4" id="KW-0808">Transferase</keyword>
<organism evidence="4 5">
    <name type="scientific">Henriciella barbarensis</name>
    <dbReference type="NCBI Taxonomy" id="86342"/>
    <lineage>
        <taxon>Bacteria</taxon>
        <taxon>Pseudomonadati</taxon>
        <taxon>Pseudomonadota</taxon>
        <taxon>Alphaproteobacteria</taxon>
        <taxon>Hyphomonadales</taxon>
        <taxon>Hyphomonadaceae</taxon>
        <taxon>Henriciella</taxon>
    </lineage>
</organism>
<dbReference type="PANTHER" id="PTHR43179:SF11">
    <property type="entry name" value="GLYCOSYL TRANSFERASE"/>
    <property type="match status" value="1"/>
</dbReference>
<protein>
    <submittedName>
        <fullName evidence="4">Glycosyltransferase family 2 protein</fullName>
    </submittedName>
</protein>
<evidence type="ECO:0000259" key="3">
    <source>
        <dbReference type="Pfam" id="PF00535"/>
    </source>
</evidence>
<dbReference type="OrthoDB" id="9771846at2"/>
<evidence type="ECO:0000313" key="5">
    <source>
        <dbReference type="Proteomes" id="UP000265431"/>
    </source>
</evidence>
<dbReference type="Pfam" id="PF00535">
    <property type="entry name" value="Glycos_transf_2"/>
    <property type="match status" value="1"/>
</dbReference>
<dbReference type="PANTHER" id="PTHR43179">
    <property type="entry name" value="RHAMNOSYLTRANSFERASE WBBL"/>
    <property type="match status" value="1"/>
</dbReference>
<name>A0A399R2M2_9PROT</name>
<keyword evidence="2" id="KW-0472">Membrane</keyword>
<feature type="transmembrane region" description="Helical" evidence="2">
    <location>
        <begin position="249"/>
        <end position="271"/>
    </location>
</feature>
<dbReference type="CDD" id="cd04186">
    <property type="entry name" value="GT_2_like_c"/>
    <property type="match status" value="1"/>
</dbReference>
<comment type="caution">
    <text evidence="4">The sequence shown here is derived from an EMBL/GenBank/DDBJ whole genome shotgun (WGS) entry which is preliminary data.</text>
</comment>
<dbReference type="RefSeq" id="WP_119378967.1">
    <property type="nucleotide sequence ID" value="NZ_QWGB01000005.1"/>
</dbReference>
<proteinExistence type="predicted"/>
<evidence type="ECO:0000256" key="1">
    <source>
        <dbReference type="SAM" id="MobiDB-lite"/>
    </source>
</evidence>
<feature type="domain" description="Glycosyltransferase 2-like" evidence="3">
    <location>
        <begin position="10"/>
        <end position="178"/>
    </location>
</feature>
<dbReference type="GO" id="GO:0016740">
    <property type="term" value="F:transferase activity"/>
    <property type="evidence" value="ECO:0007669"/>
    <property type="project" value="UniProtKB-KW"/>
</dbReference>